<proteinExistence type="predicted"/>
<organism evidence="1 2">
    <name type="scientific">Rhododendron simsii</name>
    <name type="common">Sims's rhododendron</name>
    <dbReference type="NCBI Taxonomy" id="118357"/>
    <lineage>
        <taxon>Eukaryota</taxon>
        <taxon>Viridiplantae</taxon>
        <taxon>Streptophyta</taxon>
        <taxon>Embryophyta</taxon>
        <taxon>Tracheophyta</taxon>
        <taxon>Spermatophyta</taxon>
        <taxon>Magnoliopsida</taxon>
        <taxon>eudicotyledons</taxon>
        <taxon>Gunneridae</taxon>
        <taxon>Pentapetalae</taxon>
        <taxon>asterids</taxon>
        <taxon>Ericales</taxon>
        <taxon>Ericaceae</taxon>
        <taxon>Ericoideae</taxon>
        <taxon>Rhodoreae</taxon>
        <taxon>Rhododendron</taxon>
    </lineage>
</organism>
<evidence type="ECO:0000313" key="1">
    <source>
        <dbReference type="EMBL" id="KAF7154751.1"/>
    </source>
</evidence>
<dbReference type="EMBL" id="WJXA01000001">
    <property type="protein sequence ID" value="KAF7154751.1"/>
    <property type="molecule type" value="Genomic_DNA"/>
</dbReference>
<protein>
    <submittedName>
        <fullName evidence="1">Uncharacterized protein</fullName>
    </submittedName>
</protein>
<dbReference type="AlphaFoldDB" id="A0A834HVK0"/>
<sequence length="190" mass="20953">MLSILERLTPTPTPDLVPQLPHSAKDAFESVSIIHASSERIHSQLSSGRGKKVSFKQDPLYYRDPTLRLVRKELESSQPAFSSSSSPSLESDSADYQSESIPISGLYIDLPFESVLCRALRGKVGKASSGWDIGLRKVRIMKDFSPCAFLDDLDDFPPPPPALSIIECHQDEVSLSSSLSLSKLTFIPIY</sequence>
<dbReference type="Proteomes" id="UP000626092">
    <property type="component" value="Unassembled WGS sequence"/>
</dbReference>
<keyword evidence="2" id="KW-1185">Reference proteome</keyword>
<gene>
    <name evidence="1" type="ORF">RHSIM_Rhsim01G0026300</name>
</gene>
<accession>A0A834HVK0</accession>
<evidence type="ECO:0000313" key="2">
    <source>
        <dbReference type="Proteomes" id="UP000626092"/>
    </source>
</evidence>
<comment type="caution">
    <text evidence="1">The sequence shown here is derived from an EMBL/GenBank/DDBJ whole genome shotgun (WGS) entry which is preliminary data.</text>
</comment>
<reference evidence="1" key="1">
    <citation type="submission" date="2019-11" db="EMBL/GenBank/DDBJ databases">
        <authorList>
            <person name="Liu Y."/>
            <person name="Hou J."/>
            <person name="Li T.-Q."/>
            <person name="Guan C.-H."/>
            <person name="Wu X."/>
            <person name="Wu H.-Z."/>
            <person name="Ling F."/>
            <person name="Zhang R."/>
            <person name="Shi X.-G."/>
            <person name="Ren J.-P."/>
            <person name="Chen E.-F."/>
            <person name="Sun J.-M."/>
        </authorList>
    </citation>
    <scope>NUCLEOTIDE SEQUENCE</scope>
    <source>
        <strain evidence="1">Adult_tree_wgs_1</strain>
        <tissue evidence="1">Leaves</tissue>
    </source>
</reference>
<name>A0A834HVK0_RHOSS</name>
<dbReference type="OrthoDB" id="92161at2759"/>